<evidence type="ECO:0000256" key="2">
    <source>
        <dbReference type="ARBA" id="ARBA00022723"/>
    </source>
</evidence>
<dbReference type="CDD" id="cd04481">
    <property type="entry name" value="RPA1_DBD_B_like"/>
    <property type="match status" value="1"/>
</dbReference>
<accession>A0AAW2D7G8</accession>
<dbReference type="AlphaFoldDB" id="A0AAW2D7G8"/>
<organism evidence="9 10">
    <name type="scientific">Lithocarpus litseifolius</name>
    <dbReference type="NCBI Taxonomy" id="425828"/>
    <lineage>
        <taxon>Eukaryota</taxon>
        <taxon>Viridiplantae</taxon>
        <taxon>Streptophyta</taxon>
        <taxon>Embryophyta</taxon>
        <taxon>Tracheophyta</taxon>
        <taxon>Spermatophyta</taxon>
        <taxon>Magnoliopsida</taxon>
        <taxon>eudicotyledons</taxon>
        <taxon>Gunneridae</taxon>
        <taxon>Pentapetalae</taxon>
        <taxon>rosids</taxon>
        <taxon>fabids</taxon>
        <taxon>Fagales</taxon>
        <taxon>Fagaceae</taxon>
        <taxon>Lithocarpus</taxon>
    </lineage>
</organism>
<evidence type="ECO:0000313" key="10">
    <source>
        <dbReference type="Proteomes" id="UP001459277"/>
    </source>
</evidence>
<dbReference type="InterPro" id="IPR012340">
    <property type="entry name" value="NA-bd_OB-fold"/>
</dbReference>
<feature type="domain" description="Replication protein A OB" evidence="8">
    <location>
        <begin position="160"/>
        <end position="251"/>
    </location>
</feature>
<dbReference type="Pfam" id="PF08646">
    <property type="entry name" value="Rep_fac-A_C"/>
    <property type="match status" value="1"/>
</dbReference>
<dbReference type="InterPro" id="IPR013955">
    <property type="entry name" value="Rep_factor-A_C"/>
</dbReference>
<keyword evidence="5" id="KW-0238">DNA-binding</keyword>
<name>A0AAW2D7G8_9ROSI</name>
<dbReference type="EMBL" id="JAZDWU010000004">
    <property type="protein sequence ID" value="KAL0005588.1"/>
    <property type="molecule type" value="Genomic_DNA"/>
</dbReference>
<evidence type="ECO:0000313" key="9">
    <source>
        <dbReference type="EMBL" id="KAL0005588.1"/>
    </source>
</evidence>
<dbReference type="InterPro" id="IPR031657">
    <property type="entry name" value="REPA_OB_2"/>
</dbReference>
<evidence type="ECO:0000256" key="4">
    <source>
        <dbReference type="ARBA" id="ARBA00022833"/>
    </source>
</evidence>
<evidence type="ECO:0000259" key="7">
    <source>
        <dbReference type="Pfam" id="PF08646"/>
    </source>
</evidence>
<dbReference type="CDD" id="cd04480">
    <property type="entry name" value="RPA1_DBD_A_like"/>
    <property type="match status" value="1"/>
</dbReference>
<dbReference type="SUPFAM" id="SSF50249">
    <property type="entry name" value="Nucleic acid-binding proteins"/>
    <property type="match status" value="3"/>
</dbReference>
<keyword evidence="10" id="KW-1185">Reference proteome</keyword>
<dbReference type="InterPro" id="IPR003871">
    <property type="entry name" value="RFA1B/D_OB_1st"/>
</dbReference>
<comment type="caution">
    <text evidence="9">The sequence shown here is derived from an EMBL/GenBank/DDBJ whole genome shotgun (WGS) entry which is preliminary data.</text>
</comment>
<comment type="similarity">
    <text evidence="1">Belongs to the replication factor A protein 1 family.</text>
</comment>
<dbReference type="PANTHER" id="PTHR47165">
    <property type="entry name" value="OS03G0429900 PROTEIN"/>
    <property type="match status" value="1"/>
</dbReference>
<keyword evidence="3" id="KW-0863">Zinc-finger</keyword>
<dbReference type="GO" id="GO:0003677">
    <property type="term" value="F:DNA binding"/>
    <property type="evidence" value="ECO:0007669"/>
    <property type="project" value="UniProtKB-KW"/>
</dbReference>
<dbReference type="Pfam" id="PF16900">
    <property type="entry name" value="REPA_OB_2"/>
    <property type="match status" value="1"/>
</dbReference>
<feature type="domain" description="Replication factor A C-terminal" evidence="7">
    <location>
        <begin position="291"/>
        <end position="413"/>
    </location>
</feature>
<gene>
    <name evidence="9" type="ORF">SO802_013149</name>
</gene>
<evidence type="ECO:0000256" key="5">
    <source>
        <dbReference type="ARBA" id="ARBA00023125"/>
    </source>
</evidence>
<dbReference type="PANTHER" id="PTHR47165:SF4">
    <property type="entry name" value="OS03G0429900 PROTEIN"/>
    <property type="match status" value="1"/>
</dbReference>
<evidence type="ECO:0000256" key="1">
    <source>
        <dbReference type="ARBA" id="ARBA00005690"/>
    </source>
</evidence>
<proteinExistence type="inferred from homology"/>
<dbReference type="Proteomes" id="UP001459277">
    <property type="component" value="Unassembled WGS sequence"/>
</dbReference>
<dbReference type="GO" id="GO:0008270">
    <property type="term" value="F:zinc ion binding"/>
    <property type="evidence" value="ECO:0007669"/>
    <property type="project" value="UniProtKB-KW"/>
</dbReference>
<evidence type="ECO:0000259" key="6">
    <source>
        <dbReference type="Pfam" id="PF02721"/>
    </source>
</evidence>
<dbReference type="InterPro" id="IPR047192">
    <property type="entry name" value="Euk_RPA1_DBD_C"/>
</dbReference>
<keyword evidence="4" id="KW-0862">Zinc</keyword>
<reference evidence="9 10" key="1">
    <citation type="submission" date="2024-01" db="EMBL/GenBank/DDBJ databases">
        <title>A telomere-to-telomere, gap-free genome of sweet tea (Lithocarpus litseifolius).</title>
        <authorList>
            <person name="Zhou J."/>
        </authorList>
    </citation>
    <scope>NUCLEOTIDE SEQUENCE [LARGE SCALE GENOMIC DNA]</scope>
    <source>
        <strain evidence="9">Zhou-2022a</strain>
        <tissue evidence="9">Leaf</tissue>
    </source>
</reference>
<dbReference type="Pfam" id="PF02721">
    <property type="entry name" value="DUF223"/>
    <property type="match status" value="1"/>
</dbReference>
<dbReference type="CDD" id="cd04476">
    <property type="entry name" value="RPA1_DBD_C"/>
    <property type="match status" value="1"/>
</dbReference>
<feature type="domain" description="Replication protein A 70 kDa DNA-binding subunit B/D first OB fold" evidence="6">
    <location>
        <begin position="27"/>
        <end position="130"/>
    </location>
</feature>
<dbReference type="Gene3D" id="2.40.50.140">
    <property type="entry name" value="Nucleic acid-binding proteins"/>
    <property type="match status" value="3"/>
</dbReference>
<keyword evidence="2" id="KW-0479">Metal-binding</keyword>
<protein>
    <submittedName>
        <fullName evidence="9">Uncharacterized protein</fullName>
    </submittedName>
</protein>
<sequence>MEVAAKLVVDLWDWCKVLASRKMKGDYSLLHELNGNKENWKIKARVTRLWDVYNLKNRDFMSLDMVLLDEQGNHIHARIRAAFVHQFRKKLQEGNIYDIKNFGVIPYQNDYKIVTNEYMIKFYAATIVKPAGSDHPSIPKYKFEFVPFEHLSGRCDKNVHLTDVIGRVSTISSVYENDKNGKPSKRRIIEIEDKRKRKIQITLWGDLAESITEDVCMDRSKSTILIITSTTVESFMNQLSLSSTYATKVYINLDCQQDYYHWDSEEVVKNKRTIREIIKFLEQSKSHEAIFYCMAVVKKVKAENGWHYFSCTDCHKKAKTIGSTFWCEGCKKEFSSPTIRYRLELHVKDESGSTIFVVFDKEAEKIVRIPATQVYTTEIKDEDDDEDVVPKPIKNLLGKTYMFKIKINPNNIFTTKQNFTAIHVFEDHVYKQLQHEQEEKNQILPLKRAIDADVEIEREVPKAKRNGK</sequence>
<evidence type="ECO:0000256" key="3">
    <source>
        <dbReference type="ARBA" id="ARBA00022771"/>
    </source>
</evidence>
<evidence type="ECO:0000259" key="8">
    <source>
        <dbReference type="Pfam" id="PF16900"/>
    </source>
</evidence>